<dbReference type="EMBL" id="AEYI02001673">
    <property type="protein sequence ID" value="KFG34471.1"/>
    <property type="molecule type" value="Genomic_DNA"/>
</dbReference>
<keyword evidence="1" id="KW-0732">Signal</keyword>
<feature type="chain" id="PRO_5001808550" description="Transmembrane protein" evidence="1">
    <location>
        <begin position="23"/>
        <end position="328"/>
    </location>
</feature>
<feature type="signal peptide" evidence="1">
    <location>
        <begin position="1"/>
        <end position="22"/>
    </location>
</feature>
<protein>
    <recommendedName>
        <fullName evidence="4">Transmembrane protein</fullName>
    </recommendedName>
</protein>
<dbReference type="Proteomes" id="UP000028828">
    <property type="component" value="Unassembled WGS sequence"/>
</dbReference>
<sequence>MKPLFACASLAVALVSWSPVAGRFLQVPQAVDGEPAGPAKNGVKKEQNILPAPQKVLWKRTAQADWAMEERPETRGVPAASLLSWKLQRDYVHLIDVDAECSNPMLMDPPILSIPEAEEKCSAASSCNFFIASPSNVTLCKSGSYSNAKIQRGSAVYVKASKAAGNTVSEFTITPNVQSLCERDQLIAEAKPVHNIADAASACKRVQCDFFVLSTTNRVKGANQPFTNHVWLCKGKAVHIPYEGFVTGERGAPSALGWIHKIGRAAFRYLMRLFQANFWMEPFRTLEGTTDFGGVRCTNTDCVFLCGIIPTAYESEMHRPVNAHELRF</sequence>
<evidence type="ECO:0000313" key="2">
    <source>
        <dbReference type="EMBL" id="KFG34471.1"/>
    </source>
</evidence>
<evidence type="ECO:0008006" key="4">
    <source>
        <dbReference type="Google" id="ProtNLM"/>
    </source>
</evidence>
<organism evidence="2 3">
    <name type="scientific">Toxoplasma gondii p89</name>
    <dbReference type="NCBI Taxonomy" id="943119"/>
    <lineage>
        <taxon>Eukaryota</taxon>
        <taxon>Sar</taxon>
        <taxon>Alveolata</taxon>
        <taxon>Apicomplexa</taxon>
        <taxon>Conoidasida</taxon>
        <taxon>Coccidia</taxon>
        <taxon>Eucoccidiorida</taxon>
        <taxon>Eimeriorina</taxon>
        <taxon>Sarcocystidae</taxon>
        <taxon>Toxoplasma</taxon>
    </lineage>
</organism>
<comment type="caution">
    <text evidence="2">The sequence shown here is derived from an EMBL/GenBank/DDBJ whole genome shotgun (WGS) entry which is preliminary data.</text>
</comment>
<gene>
    <name evidence="2" type="ORF">TGP89_244515</name>
</gene>
<reference evidence="2 3" key="1">
    <citation type="submission" date="2014-03" db="EMBL/GenBank/DDBJ databases">
        <authorList>
            <person name="Sibley D."/>
            <person name="Venepally P."/>
            <person name="Karamycheva S."/>
            <person name="Hadjithomas M."/>
            <person name="Khan A."/>
            <person name="Brunk B."/>
            <person name="Roos D."/>
            <person name="Caler E."/>
            <person name="Lorenzi H."/>
        </authorList>
    </citation>
    <scope>NUCLEOTIDE SEQUENCE [LARGE SCALE GENOMIC DNA]</scope>
    <source>
        <strain evidence="3">p89</strain>
    </source>
</reference>
<evidence type="ECO:0000256" key="1">
    <source>
        <dbReference type="SAM" id="SignalP"/>
    </source>
</evidence>
<proteinExistence type="predicted"/>
<dbReference type="AlphaFoldDB" id="A0A086JQQ3"/>
<dbReference type="VEuPathDB" id="ToxoDB:TGP89_244515"/>
<dbReference type="OrthoDB" id="361871at2759"/>
<accession>A0A086JQQ3</accession>
<evidence type="ECO:0000313" key="3">
    <source>
        <dbReference type="Proteomes" id="UP000028828"/>
    </source>
</evidence>
<name>A0A086JQQ3_TOXGO</name>